<dbReference type="InterPro" id="IPR023210">
    <property type="entry name" value="NADP_OxRdtase_dom"/>
</dbReference>
<dbReference type="GO" id="GO:0016491">
    <property type="term" value="F:oxidoreductase activity"/>
    <property type="evidence" value="ECO:0007669"/>
    <property type="project" value="InterPro"/>
</dbReference>
<dbReference type="InterPro" id="IPR020471">
    <property type="entry name" value="AKR"/>
</dbReference>
<keyword evidence="3" id="KW-1185">Reference proteome</keyword>
<dbReference type="Pfam" id="PF00248">
    <property type="entry name" value="Aldo_ket_red"/>
    <property type="match status" value="1"/>
</dbReference>
<dbReference type="PROSITE" id="PS00063">
    <property type="entry name" value="ALDOKETO_REDUCTASE_3"/>
    <property type="match status" value="1"/>
</dbReference>
<dbReference type="SUPFAM" id="SSF51430">
    <property type="entry name" value="NAD(P)-linked oxidoreductase"/>
    <property type="match status" value="1"/>
</dbReference>
<feature type="domain" description="NADP-dependent oxidoreductase" evidence="1">
    <location>
        <begin position="35"/>
        <end position="221"/>
    </location>
</feature>
<dbReference type="Proteomes" id="UP001188597">
    <property type="component" value="Unassembled WGS sequence"/>
</dbReference>
<dbReference type="InterPro" id="IPR036812">
    <property type="entry name" value="NAD(P)_OxRdtase_dom_sf"/>
</dbReference>
<evidence type="ECO:0000313" key="3">
    <source>
        <dbReference type="Proteomes" id="UP001188597"/>
    </source>
</evidence>
<comment type="caution">
    <text evidence="2">The sequence shown here is derived from an EMBL/GenBank/DDBJ whole genome shotgun (WGS) entry which is preliminary data.</text>
</comment>
<sequence>MAAGDGIGVRLQVVVEIDKAEAHGAVVAGLSWLLRRKLKLDYVDMYLIHMPLRFSPLAKGSPVPREHILPFDIKSVWEGMEECQNLGLTKAIGVCNFSRKKLGELLLNAKIPPAVNHVEMNPLWQQKELREFCKENGIHVTAYSPLGANGTAWGNNRIFEGDVLKNIAKAKGKTTVQVSLRWVYEQGVSLLVKSYNKERMKQNLQIFDWSLTEKEASEISRLPQCMGLTFAPLFGAHDVTKWVR</sequence>
<dbReference type="AlphaFoldDB" id="A0AA89AGG6"/>
<dbReference type="InterPro" id="IPR018170">
    <property type="entry name" value="Aldo/ket_reductase_CS"/>
</dbReference>
<dbReference type="PANTHER" id="PTHR11732">
    <property type="entry name" value="ALDO/KETO REDUCTASE"/>
    <property type="match status" value="1"/>
</dbReference>
<gene>
    <name evidence="2" type="ORF">RJ639_021695</name>
</gene>
<dbReference type="EMBL" id="JAVXUP010002872">
    <property type="protein sequence ID" value="KAK3000991.1"/>
    <property type="molecule type" value="Genomic_DNA"/>
</dbReference>
<dbReference type="Gene3D" id="3.20.20.100">
    <property type="entry name" value="NADP-dependent oxidoreductase domain"/>
    <property type="match status" value="1"/>
</dbReference>
<protein>
    <recommendedName>
        <fullName evidence="1">NADP-dependent oxidoreductase domain-containing protein</fullName>
    </recommendedName>
</protein>
<proteinExistence type="predicted"/>
<accession>A0AA89AGG6</accession>
<name>A0AA89AGG6_9ASTE</name>
<dbReference type="PROSITE" id="PS00062">
    <property type="entry name" value="ALDOKETO_REDUCTASE_2"/>
    <property type="match status" value="1"/>
</dbReference>
<evidence type="ECO:0000259" key="1">
    <source>
        <dbReference type="Pfam" id="PF00248"/>
    </source>
</evidence>
<reference evidence="2" key="1">
    <citation type="submission" date="2022-12" db="EMBL/GenBank/DDBJ databases">
        <title>Draft genome assemblies for two species of Escallonia (Escalloniales).</title>
        <authorList>
            <person name="Chanderbali A."/>
            <person name="Dervinis C."/>
            <person name="Anghel I."/>
            <person name="Soltis D."/>
            <person name="Soltis P."/>
            <person name="Zapata F."/>
        </authorList>
    </citation>
    <scope>NUCLEOTIDE SEQUENCE</scope>
    <source>
        <strain evidence="2">UCBG64.0493</strain>
        <tissue evidence="2">Leaf</tissue>
    </source>
</reference>
<dbReference type="PRINTS" id="PR00069">
    <property type="entry name" value="ALDKETRDTASE"/>
</dbReference>
<evidence type="ECO:0000313" key="2">
    <source>
        <dbReference type="EMBL" id="KAK3000991.1"/>
    </source>
</evidence>
<organism evidence="2 3">
    <name type="scientific">Escallonia herrerae</name>
    <dbReference type="NCBI Taxonomy" id="1293975"/>
    <lineage>
        <taxon>Eukaryota</taxon>
        <taxon>Viridiplantae</taxon>
        <taxon>Streptophyta</taxon>
        <taxon>Embryophyta</taxon>
        <taxon>Tracheophyta</taxon>
        <taxon>Spermatophyta</taxon>
        <taxon>Magnoliopsida</taxon>
        <taxon>eudicotyledons</taxon>
        <taxon>Gunneridae</taxon>
        <taxon>Pentapetalae</taxon>
        <taxon>asterids</taxon>
        <taxon>campanulids</taxon>
        <taxon>Escalloniales</taxon>
        <taxon>Escalloniaceae</taxon>
        <taxon>Escallonia</taxon>
    </lineage>
</organism>